<accession>A0A5Q0H4L2</accession>
<keyword evidence="2" id="KW-0238">DNA-binding</keyword>
<evidence type="ECO:0000256" key="3">
    <source>
        <dbReference type="ARBA" id="ARBA00023163"/>
    </source>
</evidence>
<dbReference type="SMART" id="SM00342">
    <property type="entry name" value="HTH_ARAC"/>
    <property type="match status" value="1"/>
</dbReference>
<sequence length="268" mass="29573">MDESHLRRWRPPQLPGVEVVSGRIPNYTRPRFTLSSGYTIKIRHRGAPPAVRYRGRDQEAGAAGAVTVVEPDEVVQALGGHETRAEFDLLLVDAALLPRGASGPPRFHRLAYPDRALFDGIAALHRGLARDEDQLALQSVLACLLDDLVTRHATAPRPTDPALGPPALRRVREVLHDRLDANVSLDELATVAGCGKHHLVRSFRRVYGVPPHRYRTLLRLDRAMAMLVRGRSVADVAAALGYCDQSQLNRHFRQVFGMSAGAYAKAVR</sequence>
<dbReference type="SUPFAM" id="SSF46689">
    <property type="entry name" value="Homeodomain-like"/>
    <property type="match status" value="2"/>
</dbReference>
<dbReference type="InterPro" id="IPR018060">
    <property type="entry name" value="HTH_AraC"/>
</dbReference>
<dbReference type="AlphaFoldDB" id="A0A5Q0H4L2"/>
<dbReference type="Proteomes" id="UP000325787">
    <property type="component" value="Chromosome"/>
</dbReference>
<dbReference type="GO" id="GO:0043565">
    <property type="term" value="F:sequence-specific DNA binding"/>
    <property type="evidence" value="ECO:0007669"/>
    <property type="project" value="InterPro"/>
</dbReference>
<protein>
    <submittedName>
        <fullName evidence="5">AraC family transcriptional regulator</fullName>
    </submittedName>
</protein>
<dbReference type="PANTHER" id="PTHR46796">
    <property type="entry name" value="HTH-TYPE TRANSCRIPTIONAL ACTIVATOR RHAS-RELATED"/>
    <property type="match status" value="1"/>
</dbReference>
<dbReference type="RefSeq" id="WP_153278518.1">
    <property type="nucleotide sequence ID" value="NZ_CP034550.1"/>
</dbReference>
<organism evidence="5 6">
    <name type="scientific">Saccharothrix syringae</name>
    <name type="common">Nocardiopsis syringae</name>
    <dbReference type="NCBI Taxonomy" id="103733"/>
    <lineage>
        <taxon>Bacteria</taxon>
        <taxon>Bacillati</taxon>
        <taxon>Actinomycetota</taxon>
        <taxon>Actinomycetes</taxon>
        <taxon>Pseudonocardiales</taxon>
        <taxon>Pseudonocardiaceae</taxon>
        <taxon>Saccharothrix</taxon>
    </lineage>
</organism>
<name>A0A5Q0H4L2_SACSY</name>
<dbReference type="PANTHER" id="PTHR46796:SF2">
    <property type="entry name" value="TRANSCRIPTIONAL REGULATORY PROTEIN"/>
    <property type="match status" value="1"/>
</dbReference>
<dbReference type="OrthoDB" id="2559672at2"/>
<dbReference type="InterPro" id="IPR050204">
    <property type="entry name" value="AraC_XylS_family_regulators"/>
</dbReference>
<dbReference type="PROSITE" id="PS01124">
    <property type="entry name" value="HTH_ARAC_FAMILY_2"/>
    <property type="match status" value="1"/>
</dbReference>
<dbReference type="Pfam" id="PF12833">
    <property type="entry name" value="HTH_18"/>
    <property type="match status" value="1"/>
</dbReference>
<keyword evidence="3" id="KW-0804">Transcription</keyword>
<dbReference type="Gene3D" id="1.10.10.60">
    <property type="entry name" value="Homeodomain-like"/>
    <property type="match status" value="2"/>
</dbReference>
<proteinExistence type="predicted"/>
<dbReference type="PROSITE" id="PS00041">
    <property type="entry name" value="HTH_ARAC_FAMILY_1"/>
    <property type="match status" value="1"/>
</dbReference>
<evidence type="ECO:0000313" key="6">
    <source>
        <dbReference type="Proteomes" id="UP000325787"/>
    </source>
</evidence>
<dbReference type="InterPro" id="IPR018062">
    <property type="entry name" value="HTH_AraC-typ_CS"/>
</dbReference>
<evidence type="ECO:0000313" key="5">
    <source>
        <dbReference type="EMBL" id="QFZ20864.1"/>
    </source>
</evidence>
<reference evidence="6" key="1">
    <citation type="journal article" date="2021" name="Curr. Microbiol.">
        <title>Complete genome of nocamycin-producing strain Saccharothrix syringae NRRL B-16468 reveals the biosynthetic potential for secondary metabolites.</title>
        <authorList>
            <person name="Mo X."/>
            <person name="Yang S."/>
        </authorList>
    </citation>
    <scope>NUCLEOTIDE SEQUENCE [LARGE SCALE GENOMIC DNA]</scope>
    <source>
        <strain evidence="6">ATCC 51364 / DSM 43886 / JCM 6844 / KCTC 9398 / NBRC 14523 / NRRL B-16468 / INA 2240</strain>
    </source>
</reference>
<dbReference type="EMBL" id="CP034550">
    <property type="protein sequence ID" value="QFZ20864.1"/>
    <property type="molecule type" value="Genomic_DNA"/>
</dbReference>
<evidence type="ECO:0000256" key="1">
    <source>
        <dbReference type="ARBA" id="ARBA00023015"/>
    </source>
</evidence>
<dbReference type="KEGG" id="ssyi:EKG83_28840"/>
<dbReference type="GO" id="GO:0003700">
    <property type="term" value="F:DNA-binding transcription factor activity"/>
    <property type="evidence" value="ECO:0007669"/>
    <property type="project" value="InterPro"/>
</dbReference>
<evidence type="ECO:0000259" key="4">
    <source>
        <dbReference type="PROSITE" id="PS01124"/>
    </source>
</evidence>
<keyword evidence="1" id="KW-0805">Transcription regulation</keyword>
<dbReference type="InterPro" id="IPR009057">
    <property type="entry name" value="Homeodomain-like_sf"/>
</dbReference>
<feature type="domain" description="HTH araC/xylS-type" evidence="4">
    <location>
        <begin position="169"/>
        <end position="266"/>
    </location>
</feature>
<keyword evidence="6" id="KW-1185">Reference proteome</keyword>
<gene>
    <name evidence="5" type="ORF">EKG83_28840</name>
</gene>
<evidence type="ECO:0000256" key="2">
    <source>
        <dbReference type="ARBA" id="ARBA00023125"/>
    </source>
</evidence>